<dbReference type="InterPro" id="IPR045851">
    <property type="entry name" value="AMP-bd_C_sf"/>
</dbReference>
<keyword evidence="4" id="KW-0511">Multifunctional enzyme</keyword>
<dbReference type="Gene3D" id="3.30.300.30">
    <property type="match status" value="1"/>
</dbReference>
<comment type="caution">
    <text evidence="6">The sequence shown here is derived from an EMBL/GenBank/DDBJ whole genome shotgun (WGS) entry which is preliminary data.</text>
</comment>
<dbReference type="PANTHER" id="PTHR45527">
    <property type="entry name" value="NONRIBOSOMAL PEPTIDE SYNTHETASE"/>
    <property type="match status" value="1"/>
</dbReference>
<protein>
    <recommendedName>
        <fullName evidence="5">Carrier domain-containing protein</fullName>
    </recommendedName>
</protein>
<evidence type="ECO:0000256" key="1">
    <source>
        <dbReference type="ARBA" id="ARBA00022450"/>
    </source>
</evidence>
<dbReference type="PANTHER" id="PTHR45527:SF1">
    <property type="entry name" value="FATTY ACID SYNTHASE"/>
    <property type="match status" value="1"/>
</dbReference>
<evidence type="ECO:0000259" key="5">
    <source>
        <dbReference type="PROSITE" id="PS50075"/>
    </source>
</evidence>
<dbReference type="Gene3D" id="1.10.1200.10">
    <property type="entry name" value="ACP-like"/>
    <property type="match status" value="1"/>
</dbReference>
<feature type="domain" description="Carrier" evidence="5">
    <location>
        <begin position="768"/>
        <end position="845"/>
    </location>
</feature>
<dbReference type="GO" id="GO:0043041">
    <property type="term" value="P:amino acid activation for nonribosomal peptide biosynthetic process"/>
    <property type="evidence" value="ECO:0007669"/>
    <property type="project" value="TreeGrafter"/>
</dbReference>
<dbReference type="InterPro" id="IPR042099">
    <property type="entry name" value="ANL_N_sf"/>
</dbReference>
<evidence type="ECO:0000256" key="4">
    <source>
        <dbReference type="ARBA" id="ARBA00023268"/>
    </source>
</evidence>
<keyword evidence="2" id="KW-0597">Phosphoprotein</keyword>
<dbReference type="GO" id="GO:0016874">
    <property type="term" value="F:ligase activity"/>
    <property type="evidence" value="ECO:0007669"/>
    <property type="project" value="UniProtKB-KW"/>
</dbReference>
<dbReference type="SUPFAM" id="SSF52777">
    <property type="entry name" value="CoA-dependent acyltransferases"/>
    <property type="match status" value="1"/>
</dbReference>
<dbReference type="GO" id="GO:0044550">
    <property type="term" value="P:secondary metabolite biosynthetic process"/>
    <property type="evidence" value="ECO:0007669"/>
    <property type="project" value="TreeGrafter"/>
</dbReference>
<dbReference type="Gene3D" id="3.40.50.12780">
    <property type="entry name" value="N-terminal domain of ligase-like"/>
    <property type="match status" value="1"/>
</dbReference>
<accession>A0A8H6IHX8</accession>
<keyword evidence="3" id="KW-0436">Ligase</keyword>
<dbReference type="InterPro" id="IPR023213">
    <property type="entry name" value="CAT-like_dom_sf"/>
</dbReference>
<keyword evidence="1" id="KW-0596">Phosphopantetheine</keyword>
<organism evidence="6 7">
    <name type="scientific">Ephemerocybe angulata</name>
    <dbReference type="NCBI Taxonomy" id="980116"/>
    <lineage>
        <taxon>Eukaryota</taxon>
        <taxon>Fungi</taxon>
        <taxon>Dikarya</taxon>
        <taxon>Basidiomycota</taxon>
        <taxon>Agaricomycotina</taxon>
        <taxon>Agaricomycetes</taxon>
        <taxon>Agaricomycetidae</taxon>
        <taxon>Agaricales</taxon>
        <taxon>Agaricineae</taxon>
        <taxon>Psathyrellaceae</taxon>
        <taxon>Ephemerocybe</taxon>
    </lineage>
</organism>
<dbReference type="InterPro" id="IPR009081">
    <property type="entry name" value="PP-bd_ACP"/>
</dbReference>
<dbReference type="InterPro" id="IPR036736">
    <property type="entry name" value="ACP-like_sf"/>
</dbReference>
<reference evidence="6 7" key="1">
    <citation type="submission" date="2020-07" db="EMBL/GenBank/DDBJ databases">
        <title>Comparative genomics of pyrophilous fungi reveals a link between fire events and developmental genes.</title>
        <authorList>
            <consortium name="DOE Joint Genome Institute"/>
            <person name="Steindorff A.S."/>
            <person name="Carver A."/>
            <person name="Calhoun S."/>
            <person name="Stillman K."/>
            <person name="Liu H."/>
            <person name="Lipzen A."/>
            <person name="Pangilinan J."/>
            <person name="Labutti K."/>
            <person name="Bruns T.D."/>
            <person name="Grigoriev I.V."/>
        </authorList>
    </citation>
    <scope>NUCLEOTIDE SEQUENCE [LARGE SCALE GENOMIC DNA]</scope>
    <source>
        <strain evidence="6 7">CBS 144469</strain>
    </source>
</reference>
<dbReference type="OrthoDB" id="416786at2759"/>
<dbReference type="Gene3D" id="3.30.559.10">
    <property type="entry name" value="Chloramphenicol acetyltransferase-like domain"/>
    <property type="match status" value="1"/>
</dbReference>
<dbReference type="InterPro" id="IPR000873">
    <property type="entry name" value="AMP-dep_synth/lig_dom"/>
</dbReference>
<dbReference type="SUPFAM" id="SSF56801">
    <property type="entry name" value="Acetyl-CoA synthetase-like"/>
    <property type="match status" value="1"/>
</dbReference>
<dbReference type="PROSITE" id="PS50075">
    <property type="entry name" value="CARRIER"/>
    <property type="match status" value="1"/>
</dbReference>
<evidence type="ECO:0000256" key="2">
    <source>
        <dbReference type="ARBA" id="ARBA00022553"/>
    </source>
</evidence>
<dbReference type="Pfam" id="PF00668">
    <property type="entry name" value="Condensation"/>
    <property type="match status" value="1"/>
</dbReference>
<evidence type="ECO:0000313" key="7">
    <source>
        <dbReference type="Proteomes" id="UP000521943"/>
    </source>
</evidence>
<dbReference type="InterPro" id="IPR001242">
    <property type="entry name" value="Condensation_dom"/>
</dbReference>
<gene>
    <name evidence="6" type="ORF">DFP72DRAFT_840166</name>
</gene>
<evidence type="ECO:0000256" key="3">
    <source>
        <dbReference type="ARBA" id="ARBA00022598"/>
    </source>
</evidence>
<dbReference type="GO" id="GO:0005737">
    <property type="term" value="C:cytoplasm"/>
    <property type="evidence" value="ECO:0007669"/>
    <property type="project" value="TreeGrafter"/>
</dbReference>
<dbReference type="SUPFAM" id="SSF47336">
    <property type="entry name" value="ACP-like"/>
    <property type="match status" value="1"/>
</dbReference>
<sequence length="1118" mass="122545">MPNPDPREALEGFAFTDWPDLTCERAPHPQATHLDLANTGGLQSGCREGHPFPLPRACSRSLCARRGSPLSAQFGTTRKHWGTVSVKIASQLHAGPEAQFLVKELREALGLQDKQYPCLAVLTSCKADTTSASEFPLTLHYDSASKSFSLASSSTFIHPSVSDQLLAQVVALLEHALSRPTSPLSPLPVLPGALSSIYNRVAEAEISKIYPHISQVEFATNYLQERAISHPHAVAVRWFPVLVGGGPVYGLRICDDASRVARWLVARGLQPEDRVAVCLKRNLFFHAAVFGIMRAGRMLLSQLIPELPAERKAYIGRDSNATFVLTTADLSPPELFGSSAIYVDEPENQRAIDMEDGSLFNRATADGLSYMLYTSVVLKSIQVRLAIRRDVLLTNKGLAQAILALSSTAADVRMENLRLGRYLAVASIAFDVHLAETITPFALGMPLFSAPRSELLEDLPHYVNTLGITHLGIVPSLIEATLNAASDGDGKTNLRYIASGGEKMSDSILDKWANHPQVRLANFYGPSEVTIGCCARYMDPSTPRANIGRPLANVSGYVVDSEMQILPRGGVGELVVEGPLVGRGYHGRPDLTEKVFLEWPQKACWAYRTGDLVRMLPDSTIEILGRIDTQIKLRGVRIESEGISAIVRKALPPEELTLDATTILAKHPSIGSDQLVSFVTWTSVPIAVRKSTRPTISKPPRGLLTAIRNICNVELASYMRPSHVIPLTWLPLSSNGKTDAKILLDLFQRLDVQVIMGLMTVDKAEYGATCSELEEAIFAVLKEYGPSHPGPPYPDLSVFECGLDSLAVIRFTSGLKEKFQRELSASDIMKNPLLKDIARLIQSQAKEREEFSAEQLVPLGAAEEVYSNYPQESVEMVLPPLPIQQGVVSRSSELDTLYVQHVILQCKDGISIPKLRDAWKAVISRHPMLRTVFFIDQLMLQIILKFKDTPSIWSEWTRSVESGQFVKAFLDGEAVSITKDINHHLSSIPPLRTTLYSLPSSKVLVLSIHHALYDGVSLPLVLSDTESAYSGTTMLPVASLQNILGCISSHDFAAAQKFWTTYFAGFLKQISPFKDDWQETSPRSMGLTSKFKAPLSSVKAGSFQAAGYASGTSFPRIC</sequence>
<dbReference type="EMBL" id="JACGCI010000003">
    <property type="protein sequence ID" value="KAF6765264.1"/>
    <property type="molecule type" value="Genomic_DNA"/>
</dbReference>
<name>A0A8H6IHX8_9AGAR</name>
<dbReference type="Pfam" id="PF00501">
    <property type="entry name" value="AMP-binding"/>
    <property type="match status" value="2"/>
</dbReference>
<dbReference type="Gene3D" id="3.40.50.980">
    <property type="match status" value="1"/>
</dbReference>
<dbReference type="AlphaFoldDB" id="A0A8H6IHX8"/>
<keyword evidence="7" id="KW-1185">Reference proteome</keyword>
<dbReference type="GO" id="GO:0031177">
    <property type="term" value="F:phosphopantetheine binding"/>
    <property type="evidence" value="ECO:0007669"/>
    <property type="project" value="TreeGrafter"/>
</dbReference>
<dbReference type="Pfam" id="PF00550">
    <property type="entry name" value="PP-binding"/>
    <property type="match status" value="1"/>
</dbReference>
<proteinExistence type="predicted"/>
<evidence type="ECO:0000313" key="6">
    <source>
        <dbReference type="EMBL" id="KAF6765264.1"/>
    </source>
</evidence>
<dbReference type="Proteomes" id="UP000521943">
    <property type="component" value="Unassembled WGS sequence"/>
</dbReference>